<gene>
    <name evidence="1" type="ORF">EWV92_07085</name>
</gene>
<protein>
    <submittedName>
        <fullName evidence="1">Uncharacterized protein</fullName>
    </submittedName>
</protein>
<evidence type="ECO:0000313" key="1">
    <source>
        <dbReference type="EMBL" id="TRU39206.1"/>
    </source>
</evidence>
<organism evidence="1 2">
    <name type="scientific">Microcystis aeruginosa Ma_MB_S_20031200_S102</name>
    <dbReference type="NCBI Taxonomy" id="2486254"/>
    <lineage>
        <taxon>Bacteria</taxon>
        <taxon>Bacillati</taxon>
        <taxon>Cyanobacteriota</taxon>
        <taxon>Cyanophyceae</taxon>
        <taxon>Oscillatoriophycideae</taxon>
        <taxon>Chroococcales</taxon>
        <taxon>Microcystaceae</taxon>
        <taxon>Microcystis</taxon>
    </lineage>
</organism>
<reference evidence="1 2" key="1">
    <citation type="submission" date="2019-01" db="EMBL/GenBank/DDBJ databases">
        <title>Coherence of Microcystis species and biogeography revealed through population genomics.</title>
        <authorList>
            <person name="Perez-Carrascal O.M."/>
            <person name="Terrat Y."/>
            <person name="Giani A."/>
            <person name="Fortin N."/>
            <person name="Tromas N."/>
            <person name="Shapiro B.J."/>
        </authorList>
    </citation>
    <scope>NUCLEOTIDE SEQUENCE [LARGE SCALE GENOMIC DNA]</scope>
    <source>
        <strain evidence="1">Ma_MB_S_20031200_S102</strain>
    </source>
</reference>
<dbReference type="AlphaFoldDB" id="A0A552EXN6"/>
<dbReference type="Proteomes" id="UP000317708">
    <property type="component" value="Unassembled WGS sequence"/>
</dbReference>
<proteinExistence type="predicted"/>
<sequence>MGERKFLAKTRAIFGRVRGKQGGESEEKKPFKLYLARNLETILVVGVGKKLMTQSSKSRVIKLFSSDLPIYH</sequence>
<dbReference type="EMBL" id="SFBI01000067">
    <property type="protein sequence ID" value="TRU39206.1"/>
    <property type="molecule type" value="Genomic_DNA"/>
</dbReference>
<comment type="caution">
    <text evidence="1">The sequence shown here is derived from an EMBL/GenBank/DDBJ whole genome shotgun (WGS) entry which is preliminary data.</text>
</comment>
<evidence type="ECO:0000313" key="2">
    <source>
        <dbReference type="Proteomes" id="UP000317708"/>
    </source>
</evidence>
<accession>A0A552EXN6</accession>
<name>A0A552EXN6_MICAE</name>